<protein>
    <submittedName>
        <fullName evidence="2">Uncharacterized protein</fullName>
    </submittedName>
</protein>
<feature type="compositionally biased region" description="Basic and acidic residues" evidence="1">
    <location>
        <begin position="117"/>
        <end position="133"/>
    </location>
</feature>
<feature type="region of interest" description="Disordered" evidence="1">
    <location>
        <begin position="109"/>
        <end position="145"/>
    </location>
</feature>
<sequence length="190" mass="21210">MYVKKAAIYSKNSPEEKCERVRCHGHGSLADGERLKHTTRISNTSTRTEQVPIRLHEFEISSKIQKTSTSSENKVPKCSGGKKQSSACDTAKTRRVTLLDKVEVYEIFQKASTQPSPEKKKSVSPEEKKKHENGQSIAEAASRKKSVTFEHQAVVIDGENPTKVLSLTPVVLEPPDDQKKLPKDIPEKTK</sequence>
<feature type="compositionally biased region" description="Basic and acidic residues" evidence="1">
    <location>
        <begin position="176"/>
        <end position="190"/>
    </location>
</feature>
<organism evidence="2 3">
    <name type="scientific">Nesidiocoris tenuis</name>
    <dbReference type="NCBI Taxonomy" id="355587"/>
    <lineage>
        <taxon>Eukaryota</taxon>
        <taxon>Metazoa</taxon>
        <taxon>Ecdysozoa</taxon>
        <taxon>Arthropoda</taxon>
        <taxon>Hexapoda</taxon>
        <taxon>Insecta</taxon>
        <taxon>Pterygota</taxon>
        <taxon>Neoptera</taxon>
        <taxon>Paraneoptera</taxon>
        <taxon>Hemiptera</taxon>
        <taxon>Heteroptera</taxon>
        <taxon>Panheteroptera</taxon>
        <taxon>Cimicomorpha</taxon>
        <taxon>Miridae</taxon>
        <taxon>Dicyphina</taxon>
        <taxon>Nesidiocoris</taxon>
    </lineage>
</organism>
<gene>
    <name evidence="2" type="ORF">NTJ_12002</name>
</gene>
<accession>A0ABN7B449</accession>
<evidence type="ECO:0000313" key="3">
    <source>
        <dbReference type="Proteomes" id="UP001307889"/>
    </source>
</evidence>
<reference evidence="2 3" key="1">
    <citation type="submission" date="2023-09" db="EMBL/GenBank/DDBJ databases">
        <title>Nesidiocoris tenuis whole genome shotgun sequence.</title>
        <authorList>
            <person name="Shibata T."/>
            <person name="Shimoda M."/>
            <person name="Kobayashi T."/>
            <person name="Uehara T."/>
        </authorList>
    </citation>
    <scope>NUCLEOTIDE SEQUENCE [LARGE SCALE GENOMIC DNA]</scope>
    <source>
        <strain evidence="2 3">Japan</strain>
    </source>
</reference>
<dbReference type="EMBL" id="AP028918">
    <property type="protein sequence ID" value="BES99185.1"/>
    <property type="molecule type" value="Genomic_DNA"/>
</dbReference>
<feature type="region of interest" description="Disordered" evidence="1">
    <location>
        <begin position="163"/>
        <end position="190"/>
    </location>
</feature>
<evidence type="ECO:0000256" key="1">
    <source>
        <dbReference type="SAM" id="MobiDB-lite"/>
    </source>
</evidence>
<feature type="region of interest" description="Disordered" evidence="1">
    <location>
        <begin position="64"/>
        <end position="92"/>
    </location>
</feature>
<proteinExistence type="predicted"/>
<dbReference type="Proteomes" id="UP001307889">
    <property type="component" value="Chromosome 10"/>
</dbReference>
<keyword evidence="3" id="KW-1185">Reference proteome</keyword>
<name>A0ABN7B449_9HEMI</name>
<evidence type="ECO:0000313" key="2">
    <source>
        <dbReference type="EMBL" id="BES99185.1"/>
    </source>
</evidence>